<dbReference type="AlphaFoldDB" id="A0A7K3PGR0"/>
<dbReference type="PANTHER" id="PTHR11070:SF45">
    <property type="entry name" value="DNA 3'-5' HELICASE"/>
    <property type="match status" value="1"/>
</dbReference>
<dbReference type="GO" id="GO:0000725">
    <property type="term" value="P:recombinational repair"/>
    <property type="evidence" value="ECO:0007669"/>
    <property type="project" value="TreeGrafter"/>
</dbReference>
<dbReference type="Proteomes" id="UP000470446">
    <property type="component" value="Unassembled WGS sequence"/>
</dbReference>
<dbReference type="EMBL" id="JAAGMA010000251">
    <property type="protein sequence ID" value="NEB09180.1"/>
    <property type="molecule type" value="Genomic_DNA"/>
</dbReference>
<evidence type="ECO:0000313" key="8">
    <source>
        <dbReference type="EMBL" id="NEB09180.1"/>
    </source>
</evidence>
<evidence type="ECO:0000256" key="6">
    <source>
        <dbReference type="SAM" id="MobiDB-lite"/>
    </source>
</evidence>
<evidence type="ECO:0000256" key="4">
    <source>
        <dbReference type="ARBA" id="ARBA00022840"/>
    </source>
</evidence>
<evidence type="ECO:0000256" key="5">
    <source>
        <dbReference type="PROSITE-ProRule" id="PRU00560"/>
    </source>
</evidence>
<organism evidence="8 9">
    <name type="scientific">Streptomyces coelicoflavus</name>
    <dbReference type="NCBI Taxonomy" id="285562"/>
    <lineage>
        <taxon>Bacteria</taxon>
        <taxon>Bacillati</taxon>
        <taxon>Actinomycetota</taxon>
        <taxon>Actinomycetes</taxon>
        <taxon>Kitasatosporales</taxon>
        <taxon>Streptomycetaceae</taxon>
        <taxon>Streptomyces</taxon>
    </lineage>
</organism>
<dbReference type="SUPFAM" id="SSF52540">
    <property type="entry name" value="P-loop containing nucleoside triphosphate hydrolases"/>
    <property type="match status" value="1"/>
</dbReference>
<dbReference type="GO" id="GO:0016787">
    <property type="term" value="F:hydrolase activity"/>
    <property type="evidence" value="ECO:0007669"/>
    <property type="project" value="UniProtKB-UniRule"/>
</dbReference>
<dbReference type="GO" id="GO:0005524">
    <property type="term" value="F:ATP binding"/>
    <property type="evidence" value="ECO:0007669"/>
    <property type="project" value="UniProtKB-UniRule"/>
</dbReference>
<dbReference type="InterPro" id="IPR027785">
    <property type="entry name" value="UvrD-like_helicase_C"/>
</dbReference>
<keyword evidence="1 5" id="KW-0547">Nucleotide-binding</keyword>
<protein>
    <submittedName>
        <fullName evidence="8">AAA family ATPase</fullName>
    </submittedName>
</protein>
<sequence length="1197" mass="129935">MPKRTRRADVLAVEQRAVDHAYRCLERTRREAESLKGVSAAASGKDAIDVNRAWESELSHLDLKGNALVFMRADVDEGSGRESFYIGRRVVFDEERNPAVISWSAPAAIEWRLTSEQEPGDVRLLRRIVCDERIVQRYLDLHGTDGASFGPRRAVPEEPEGRLAESPGDVCAVAGEQGPAASGPKRPEETSELEEPDWIDPLLDELDRARDGAMHDIVETIQRDQLRLVSERPGGVLIVQGGPGTGKTAVGMHRVSWLLDNRHVTQDDILVVGPSRGFLDYASRALVELGSRGLTMLELPALWSGGNARRDRHETAVVKSDARMARVLRRAVDNHTTTTVERLEALVGGPEFVFELRRREVVVPVAEIAAVAAAALSGDSPYRVRQERCAQQLVQHLTRVYIGMLPGPADTDYFPEVRQLRSVTRLLRRIAPDLSARDVLRRLLAGGAALAMAAEGILTPEQQTVLADRQDGHTSARAAREATLEDLVCLDELEYLLSGRPERTYGHVVVDEAQDITPMQARSLARRCPGGSMTILGDLAQATGPFPYQDWEELGTALTGRDGWRVAELLTGFRVPGEVMDYVRPLGTDCAPGVGVPDSVRRTGTEVTVVQGGNPARSAAEQALAIAAGPDGARRKRTTGVIVPDVASWRETVATAVSGQESVSVLTADEAKGLEFDHVVVAEPSAVTADDPAGPRRLYVALTRCTQSLTVVHQRPLPHWIGGRVNPVPTPKQFLAQVSRRKSPHGTSGLCTRHQADGTRCANETRQADGWCRQPGCAGFRTAEPASLGRSDYLGVPKDGVTETRLELTPEQIADIRITSAACGAFVVRHRGSLGEAAVELHAMLAPFLAEGRHFHSPDGWLLDLQGYRLLLDVDARAVKAYVTGHPERSYAQVAAGVPSRVGREARGGRRSALTAPETEAGMGLTDDAAVRAIDTYAVHVTQSACASFERLAQSAHLADEAFVSRLREELMADLATGRIEWVDDRPVVEGERCQWWMRPDGRVVTTVCSSGTEIYGGHEAREADEPSDEGKVMPTTGTAGEATTGVTTQQNDQGLAGMVAERERSARADRAHESLRHRLLADLYEGPGDVGETAYADAWSHGPDGTTLFEVLADGAPTYERIREAALHLLEASSLHPQEPAEYLVLVLREPPADPWAVDACDRAFSVDLVWRDGDAWAGPAAERVRHPSSDGPGVS</sequence>
<dbReference type="Pfam" id="PF00580">
    <property type="entry name" value="UvrD-helicase"/>
    <property type="match status" value="1"/>
</dbReference>
<dbReference type="RefSeq" id="WP_164244862.1">
    <property type="nucleotide sequence ID" value="NZ_JAAGMA010000251.1"/>
</dbReference>
<dbReference type="PANTHER" id="PTHR11070">
    <property type="entry name" value="UVRD / RECB / PCRA DNA HELICASE FAMILY MEMBER"/>
    <property type="match status" value="1"/>
</dbReference>
<feature type="region of interest" description="Disordered" evidence="6">
    <location>
        <begin position="1020"/>
        <end position="1043"/>
    </location>
</feature>
<proteinExistence type="predicted"/>
<dbReference type="InterPro" id="IPR000212">
    <property type="entry name" value="DNA_helicase_UvrD/REP"/>
</dbReference>
<dbReference type="Gene3D" id="3.40.50.300">
    <property type="entry name" value="P-loop containing nucleotide triphosphate hydrolases"/>
    <property type="match status" value="3"/>
</dbReference>
<accession>A0A7K3PGR0</accession>
<evidence type="ECO:0000259" key="7">
    <source>
        <dbReference type="PROSITE" id="PS51198"/>
    </source>
</evidence>
<evidence type="ECO:0000256" key="2">
    <source>
        <dbReference type="ARBA" id="ARBA00022801"/>
    </source>
</evidence>
<keyword evidence="2 5" id="KW-0378">Hydrolase</keyword>
<keyword evidence="4 5" id="KW-0067">ATP-binding</keyword>
<feature type="compositionally biased region" description="Basic and acidic residues" evidence="6">
    <location>
        <begin position="154"/>
        <end position="163"/>
    </location>
</feature>
<dbReference type="GO" id="GO:0003677">
    <property type="term" value="F:DNA binding"/>
    <property type="evidence" value="ECO:0007669"/>
    <property type="project" value="InterPro"/>
</dbReference>
<dbReference type="PROSITE" id="PS51198">
    <property type="entry name" value="UVRD_HELICASE_ATP_BIND"/>
    <property type="match status" value="1"/>
</dbReference>
<evidence type="ECO:0000313" key="9">
    <source>
        <dbReference type="Proteomes" id="UP000470446"/>
    </source>
</evidence>
<gene>
    <name evidence="8" type="ORF">G3I32_09895</name>
</gene>
<keyword evidence="3 5" id="KW-0347">Helicase</keyword>
<dbReference type="Pfam" id="PF13538">
    <property type="entry name" value="UvrD_C_2"/>
    <property type="match status" value="1"/>
</dbReference>
<comment type="caution">
    <text evidence="8">The sequence shown here is derived from an EMBL/GenBank/DDBJ whole genome shotgun (WGS) entry which is preliminary data.</text>
</comment>
<dbReference type="InterPro" id="IPR014016">
    <property type="entry name" value="UvrD-like_ATP-bd"/>
</dbReference>
<feature type="region of interest" description="Disordered" evidence="6">
    <location>
        <begin position="146"/>
        <end position="197"/>
    </location>
</feature>
<dbReference type="GO" id="GO:0005829">
    <property type="term" value="C:cytosol"/>
    <property type="evidence" value="ECO:0007669"/>
    <property type="project" value="TreeGrafter"/>
</dbReference>
<dbReference type="InterPro" id="IPR027417">
    <property type="entry name" value="P-loop_NTPase"/>
</dbReference>
<feature type="binding site" evidence="5">
    <location>
        <begin position="241"/>
        <end position="248"/>
    </location>
    <ligand>
        <name>ATP</name>
        <dbReference type="ChEBI" id="CHEBI:30616"/>
    </ligand>
</feature>
<evidence type="ECO:0000256" key="3">
    <source>
        <dbReference type="ARBA" id="ARBA00022806"/>
    </source>
</evidence>
<feature type="domain" description="UvrD-like helicase ATP-binding" evidence="7">
    <location>
        <begin position="220"/>
        <end position="619"/>
    </location>
</feature>
<name>A0A7K3PGR0_9ACTN</name>
<dbReference type="GO" id="GO:0043138">
    <property type="term" value="F:3'-5' DNA helicase activity"/>
    <property type="evidence" value="ECO:0007669"/>
    <property type="project" value="TreeGrafter"/>
</dbReference>
<reference evidence="8 9" key="1">
    <citation type="submission" date="2020-01" db="EMBL/GenBank/DDBJ databases">
        <title>Insect and environment-associated Actinomycetes.</title>
        <authorList>
            <person name="Currrie C."/>
            <person name="Chevrette M."/>
            <person name="Carlson C."/>
            <person name="Stubbendieck R."/>
            <person name="Wendt-Pienkowski E."/>
        </authorList>
    </citation>
    <scope>NUCLEOTIDE SEQUENCE [LARGE SCALE GENOMIC DNA]</scope>
    <source>
        <strain evidence="8 9">SID14163</strain>
    </source>
</reference>
<feature type="compositionally biased region" description="Basic and acidic residues" evidence="6">
    <location>
        <begin position="1020"/>
        <end position="1032"/>
    </location>
</feature>
<evidence type="ECO:0000256" key="1">
    <source>
        <dbReference type="ARBA" id="ARBA00022741"/>
    </source>
</evidence>